<evidence type="ECO:0000256" key="3">
    <source>
        <dbReference type="ARBA" id="ARBA00022801"/>
    </source>
</evidence>
<comment type="cofactor">
    <cofactor evidence="1">
        <name>Zn(2+)</name>
        <dbReference type="ChEBI" id="CHEBI:29105"/>
    </cofactor>
</comment>
<evidence type="ECO:0000256" key="1">
    <source>
        <dbReference type="ARBA" id="ARBA00001947"/>
    </source>
</evidence>
<organism evidence="6 7">
    <name type="scientific">Thalassotalea agarivorans</name>
    <name type="common">Thalassomonas agarivorans</name>
    <dbReference type="NCBI Taxonomy" id="349064"/>
    <lineage>
        <taxon>Bacteria</taxon>
        <taxon>Pseudomonadati</taxon>
        <taxon>Pseudomonadota</taxon>
        <taxon>Gammaproteobacteria</taxon>
        <taxon>Alteromonadales</taxon>
        <taxon>Colwelliaceae</taxon>
        <taxon>Thalassotalea</taxon>
    </lineage>
</organism>
<dbReference type="PIRSF" id="PIRSF039012">
    <property type="entry name" value="ASP"/>
    <property type="match status" value="1"/>
</dbReference>
<keyword evidence="4" id="KW-0862">Zinc</keyword>
<protein>
    <recommendedName>
        <fullName evidence="5">Succinylglutamate desuccinylase/Aspartoacylase catalytic domain-containing protein</fullName>
    </recommendedName>
</protein>
<name>A0A1I0CXB7_THASX</name>
<dbReference type="InterPro" id="IPR043795">
    <property type="entry name" value="N-alpha-Ac-DABA-like"/>
</dbReference>
<dbReference type="PANTHER" id="PTHR37326">
    <property type="entry name" value="BLL3975 PROTEIN"/>
    <property type="match status" value="1"/>
</dbReference>
<dbReference type="AlphaFoldDB" id="A0A1I0CXB7"/>
<evidence type="ECO:0000313" key="7">
    <source>
        <dbReference type="Proteomes" id="UP000199308"/>
    </source>
</evidence>
<evidence type="ECO:0000259" key="5">
    <source>
        <dbReference type="Pfam" id="PF24827"/>
    </source>
</evidence>
<dbReference type="PANTHER" id="PTHR37326:SF2">
    <property type="entry name" value="SUCCINYLGLUTAMATE DESUCCINYLASE_ASPARTOACYLASE FAMILY PROTEIN"/>
    <property type="match status" value="1"/>
</dbReference>
<reference evidence="6 7" key="1">
    <citation type="submission" date="2016-10" db="EMBL/GenBank/DDBJ databases">
        <authorList>
            <person name="de Groot N.N."/>
        </authorList>
    </citation>
    <scope>NUCLEOTIDE SEQUENCE [LARGE SCALE GENOMIC DNA]</scope>
    <source>
        <strain evidence="6 7">DSM 19706</strain>
    </source>
</reference>
<dbReference type="Proteomes" id="UP000199308">
    <property type="component" value="Unassembled WGS sequence"/>
</dbReference>
<dbReference type="Pfam" id="PF24827">
    <property type="entry name" value="AstE_AspA_cat"/>
    <property type="match status" value="1"/>
</dbReference>
<dbReference type="InterPro" id="IPR055438">
    <property type="entry name" value="AstE_AspA_cat"/>
</dbReference>
<dbReference type="GO" id="GO:0046872">
    <property type="term" value="F:metal ion binding"/>
    <property type="evidence" value="ECO:0007669"/>
    <property type="project" value="UniProtKB-KW"/>
</dbReference>
<keyword evidence="7" id="KW-1185">Reference proteome</keyword>
<dbReference type="CDD" id="cd06251">
    <property type="entry name" value="M14_ASTE_ASPA-like"/>
    <property type="match status" value="1"/>
</dbReference>
<keyword evidence="3" id="KW-0378">Hydrolase</keyword>
<keyword evidence="2" id="KW-0479">Metal-binding</keyword>
<evidence type="ECO:0000256" key="2">
    <source>
        <dbReference type="ARBA" id="ARBA00022723"/>
    </source>
</evidence>
<feature type="domain" description="Succinylglutamate desuccinylase/Aspartoacylase catalytic" evidence="5">
    <location>
        <begin position="49"/>
        <end position="228"/>
    </location>
</feature>
<dbReference type="STRING" id="349064.SAMN05660429_01360"/>
<evidence type="ECO:0000313" key="6">
    <source>
        <dbReference type="EMBL" id="SET24225.1"/>
    </source>
</evidence>
<dbReference type="GO" id="GO:0016788">
    <property type="term" value="F:hydrolase activity, acting on ester bonds"/>
    <property type="evidence" value="ECO:0007669"/>
    <property type="project" value="InterPro"/>
</dbReference>
<dbReference type="EMBL" id="FOHK01000005">
    <property type="protein sequence ID" value="SET24225.1"/>
    <property type="molecule type" value="Genomic_DNA"/>
</dbReference>
<evidence type="ECO:0000256" key="4">
    <source>
        <dbReference type="ARBA" id="ARBA00022833"/>
    </source>
</evidence>
<dbReference type="Gene3D" id="3.40.630.10">
    <property type="entry name" value="Zn peptidases"/>
    <property type="match status" value="1"/>
</dbReference>
<dbReference type="InterPro" id="IPR053138">
    <property type="entry name" value="N-alpha-Ac-DABA_deacetylase"/>
</dbReference>
<dbReference type="GO" id="GO:0016811">
    <property type="term" value="F:hydrolase activity, acting on carbon-nitrogen (but not peptide) bonds, in linear amides"/>
    <property type="evidence" value="ECO:0007669"/>
    <property type="project" value="InterPro"/>
</dbReference>
<dbReference type="SUPFAM" id="SSF53187">
    <property type="entry name" value="Zn-dependent exopeptidases"/>
    <property type="match status" value="1"/>
</dbReference>
<gene>
    <name evidence="6" type="ORF">SAMN05660429_01360</name>
</gene>
<accession>A0A1I0CXB7</accession>
<sequence length="348" mass="38369">MTVKMRALTIGEHQILPGETKQIELPVAKLYTDSAVNLPVYIMRGKRSGPTIFVSAAVHGDELNGIEIIRRLINLKNFKISAGTLIAVPMVNVYGVINQSRYMPDRRDLNRSFPGSSKGSMAARLADIFLKEIVSQCDYGIDLHTGAIHRSNLPQIRAQLSDDDTLELAKSFGAPVILNADILEGSLRQAAEQSNTKVLLFEAGEALRFDEFSIRVGIQGIVNVLRHLKMVPKGRSKRKLANQFIANKSSWVRATSSGFVTQFFDMGDQVQKGDILAEIGSPYGEVLGQVIANKSGVIIGKQNIPLVQEGEAMYHIAFFAENDEDIAEHIENMEAELTSDPETKMNML</sequence>
<proteinExistence type="predicted"/>